<keyword evidence="7" id="KW-1185">Reference proteome</keyword>
<dbReference type="Gene3D" id="3.20.20.105">
    <property type="entry name" value="Queuine tRNA-ribosyltransferase-like"/>
    <property type="match status" value="1"/>
</dbReference>
<dbReference type="InterPro" id="IPR036511">
    <property type="entry name" value="TGT-like_sf"/>
</dbReference>
<sequence length="398" mass="45067">MAIIGVLNYFKQMKTFSCNVLHKHSATQARVTRVTTAHGEFVTPVFMPVGTRAGVNNMTPPELRDAHSQIILGGNTYHMLCAPGMEVIEKAGGMHPFMGWHGPMLTDSGGFQVFSLSKNKEICTIDEEGAHFRLPGSQRLIHMTPEMSLETQKIIGADIIMAFDQCTPDNCTKDEVSHIMERTHRWLKQSLQYHHQHPNSRYGYQQALFGIIQGGTFKDLRRESADFIASMNTEGIAIGGETIGFDMKTTVEVIRWVRDYLPEQKPRYTMGVGMSPQDLLDVVAEGIDMFDCVAPTRNARHGSLYCGELIRQGNWLRFVSDYENERIQIKKSCFADDMSPIMKQCSCYTCRNYSRSYLHQLAKQKTNLFTALASIHNVHVMHDVCDKMRELIINESSN</sequence>
<dbReference type="Proteomes" id="UP000254554">
    <property type="component" value="Unassembled WGS sequence"/>
</dbReference>
<protein>
    <submittedName>
        <fullName evidence="6">Queuine tRNA-ribosyltransferase</fullName>
        <ecNumber evidence="6">2.4.2.29</ecNumber>
    </submittedName>
</protein>
<dbReference type="InterPro" id="IPR050076">
    <property type="entry name" value="ArchSynthase1/Queuine_TRR"/>
</dbReference>
<dbReference type="EMBL" id="UGGT01000001">
    <property type="protein sequence ID" value="STO20223.1"/>
    <property type="molecule type" value="Genomic_DNA"/>
</dbReference>
<evidence type="ECO:0000313" key="6">
    <source>
        <dbReference type="EMBL" id="STO20223.1"/>
    </source>
</evidence>
<evidence type="ECO:0000313" key="7">
    <source>
        <dbReference type="Proteomes" id="UP000254554"/>
    </source>
</evidence>
<proteinExistence type="predicted"/>
<evidence type="ECO:0000256" key="1">
    <source>
        <dbReference type="ARBA" id="ARBA00022676"/>
    </source>
</evidence>
<dbReference type="SUPFAM" id="SSF51713">
    <property type="entry name" value="tRNA-guanine transglycosylase"/>
    <property type="match status" value="1"/>
</dbReference>
<evidence type="ECO:0000256" key="4">
    <source>
        <dbReference type="ARBA" id="ARBA00022785"/>
    </source>
</evidence>
<keyword evidence="4" id="KW-0671">Queuosine biosynthesis</keyword>
<dbReference type="GO" id="GO:0008479">
    <property type="term" value="F:tRNA-guanosine(34) queuine transglycosylase activity"/>
    <property type="evidence" value="ECO:0007669"/>
    <property type="project" value="InterPro"/>
</dbReference>
<dbReference type="PANTHER" id="PTHR46499:SF1">
    <property type="entry name" value="QUEUINE TRNA-RIBOSYLTRANSFERASE"/>
    <property type="match status" value="1"/>
</dbReference>
<dbReference type="InterPro" id="IPR004803">
    <property type="entry name" value="TGT"/>
</dbReference>
<gene>
    <name evidence="6" type="primary">tgt_1</name>
    <name evidence="6" type="ORF">NCTC11370_00275</name>
</gene>
<dbReference type="EC" id="2.4.2.29" evidence="6"/>
<dbReference type="AlphaFoldDB" id="A0A377G656"/>
<accession>A0A377G656</accession>
<evidence type="ECO:0000256" key="3">
    <source>
        <dbReference type="ARBA" id="ARBA00022694"/>
    </source>
</evidence>
<dbReference type="GO" id="GO:0005829">
    <property type="term" value="C:cytosol"/>
    <property type="evidence" value="ECO:0007669"/>
    <property type="project" value="TreeGrafter"/>
</dbReference>
<name>A0A377G656_9GAMM</name>
<feature type="domain" description="tRNA-guanine(15) transglycosylase-like" evidence="5">
    <location>
        <begin position="28"/>
        <end position="395"/>
    </location>
</feature>
<evidence type="ECO:0000259" key="5">
    <source>
        <dbReference type="Pfam" id="PF01702"/>
    </source>
</evidence>
<dbReference type="STRING" id="1094715.GCA_000236165_02807"/>
<evidence type="ECO:0000256" key="2">
    <source>
        <dbReference type="ARBA" id="ARBA00022679"/>
    </source>
</evidence>
<organism evidence="6 7">
    <name type="scientific">Fluoribacter dumoffii</name>
    <dbReference type="NCBI Taxonomy" id="463"/>
    <lineage>
        <taxon>Bacteria</taxon>
        <taxon>Pseudomonadati</taxon>
        <taxon>Pseudomonadota</taxon>
        <taxon>Gammaproteobacteria</taxon>
        <taxon>Legionellales</taxon>
        <taxon>Legionellaceae</taxon>
        <taxon>Fluoribacter</taxon>
    </lineage>
</organism>
<dbReference type="PANTHER" id="PTHR46499">
    <property type="entry name" value="QUEUINE TRNA-RIBOSYLTRANSFERASE"/>
    <property type="match status" value="1"/>
</dbReference>
<dbReference type="Pfam" id="PF01702">
    <property type="entry name" value="TGT"/>
    <property type="match status" value="1"/>
</dbReference>
<keyword evidence="2 6" id="KW-0808">Transferase</keyword>
<keyword evidence="3" id="KW-0819">tRNA processing</keyword>
<dbReference type="NCBIfam" id="TIGR00430">
    <property type="entry name" value="Q_tRNA_tgt"/>
    <property type="match status" value="1"/>
</dbReference>
<reference evidence="6 7" key="1">
    <citation type="submission" date="2018-06" db="EMBL/GenBank/DDBJ databases">
        <authorList>
            <consortium name="Pathogen Informatics"/>
            <person name="Doyle S."/>
        </authorList>
    </citation>
    <scope>NUCLEOTIDE SEQUENCE [LARGE SCALE GENOMIC DNA]</scope>
    <source>
        <strain evidence="6 7">NCTC11370</strain>
    </source>
</reference>
<dbReference type="InterPro" id="IPR002616">
    <property type="entry name" value="tRNA_ribo_trans-like"/>
</dbReference>
<keyword evidence="1 6" id="KW-0328">Glycosyltransferase</keyword>
<dbReference type="GO" id="GO:0008616">
    <property type="term" value="P:tRNA queuosine(34) biosynthetic process"/>
    <property type="evidence" value="ECO:0007669"/>
    <property type="project" value="UniProtKB-KW"/>
</dbReference>
<dbReference type="NCBIfam" id="TIGR00449">
    <property type="entry name" value="tgt_general"/>
    <property type="match status" value="1"/>
</dbReference>